<evidence type="ECO:0000313" key="1">
    <source>
        <dbReference type="EMBL" id="KAH3749056.1"/>
    </source>
</evidence>
<dbReference type="Gene3D" id="2.120.10.30">
    <property type="entry name" value="TolB, C-terminal domain"/>
    <property type="match status" value="1"/>
</dbReference>
<reference evidence="1" key="2">
    <citation type="submission" date="2020-11" db="EMBL/GenBank/DDBJ databases">
        <authorList>
            <person name="McCartney M.A."/>
            <person name="Auch B."/>
            <person name="Kono T."/>
            <person name="Mallez S."/>
            <person name="Becker A."/>
            <person name="Gohl D.M."/>
            <person name="Silverstein K.A.T."/>
            <person name="Koren S."/>
            <person name="Bechman K.B."/>
            <person name="Herman A."/>
            <person name="Abrahante J.E."/>
            <person name="Garbe J."/>
        </authorList>
    </citation>
    <scope>NUCLEOTIDE SEQUENCE</scope>
    <source>
        <strain evidence="1">Duluth1</strain>
        <tissue evidence="1">Whole animal</tissue>
    </source>
</reference>
<name>A0A9D4DHS2_DREPO</name>
<evidence type="ECO:0000313" key="2">
    <source>
        <dbReference type="Proteomes" id="UP000828390"/>
    </source>
</evidence>
<accession>A0A9D4DHS2</accession>
<gene>
    <name evidence="1" type="ORF">DPMN_183546</name>
</gene>
<sequence length="86" mass="9435">MDGTLISTFTDPKLQRPWGVHVTLAGQVFVCGNTSHTAIQVDHEGKKKLAQIDGVTYPISVWVNTNIEQIIVGTYGTNKIVVLELQ</sequence>
<dbReference type="Proteomes" id="UP000828390">
    <property type="component" value="Unassembled WGS sequence"/>
</dbReference>
<organism evidence="1 2">
    <name type="scientific">Dreissena polymorpha</name>
    <name type="common">Zebra mussel</name>
    <name type="synonym">Mytilus polymorpha</name>
    <dbReference type="NCBI Taxonomy" id="45954"/>
    <lineage>
        <taxon>Eukaryota</taxon>
        <taxon>Metazoa</taxon>
        <taxon>Spiralia</taxon>
        <taxon>Lophotrochozoa</taxon>
        <taxon>Mollusca</taxon>
        <taxon>Bivalvia</taxon>
        <taxon>Autobranchia</taxon>
        <taxon>Heteroconchia</taxon>
        <taxon>Euheterodonta</taxon>
        <taxon>Imparidentia</taxon>
        <taxon>Neoheterodontei</taxon>
        <taxon>Myida</taxon>
        <taxon>Dreissenoidea</taxon>
        <taxon>Dreissenidae</taxon>
        <taxon>Dreissena</taxon>
    </lineage>
</organism>
<dbReference type="SUPFAM" id="SSF101898">
    <property type="entry name" value="NHL repeat"/>
    <property type="match status" value="1"/>
</dbReference>
<proteinExistence type="predicted"/>
<comment type="caution">
    <text evidence="1">The sequence shown here is derived from an EMBL/GenBank/DDBJ whole genome shotgun (WGS) entry which is preliminary data.</text>
</comment>
<dbReference type="EMBL" id="JAIWYP010000010">
    <property type="protein sequence ID" value="KAH3749056.1"/>
    <property type="molecule type" value="Genomic_DNA"/>
</dbReference>
<keyword evidence="2" id="KW-1185">Reference proteome</keyword>
<dbReference type="InterPro" id="IPR011042">
    <property type="entry name" value="6-blade_b-propeller_TolB-like"/>
</dbReference>
<dbReference type="AlphaFoldDB" id="A0A9D4DHS2"/>
<reference evidence="1" key="1">
    <citation type="journal article" date="2019" name="bioRxiv">
        <title>The Genome of the Zebra Mussel, Dreissena polymorpha: A Resource for Invasive Species Research.</title>
        <authorList>
            <person name="McCartney M.A."/>
            <person name="Auch B."/>
            <person name="Kono T."/>
            <person name="Mallez S."/>
            <person name="Zhang Y."/>
            <person name="Obille A."/>
            <person name="Becker A."/>
            <person name="Abrahante J.E."/>
            <person name="Garbe J."/>
            <person name="Badalamenti J.P."/>
            <person name="Herman A."/>
            <person name="Mangelson H."/>
            <person name="Liachko I."/>
            <person name="Sullivan S."/>
            <person name="Sone E.D."/>
            <person name="Koren S."/>
            <person name="Silverstein K.A.T."/>
            <person name="Beckman K.B."/>
            <person name="Gohl D.M."/>
        </authorList>
    </citation>
    <scope>NUCLEOTIDE SEQUENCE</scope>
    <source>
        <strain evidence="1">Duluth1</strain>
        <tissue evidence="1">Whole animal</tissue>
    </source>
</reference>
<protein>
    <submittedName>
        <fullName evidence="1">Uncharacterized protein</fullName>
    </submittedName>
</protein>